<dbReference type="EMBL" id="JAUDFV010000074">
    <property type="protein sequence ID" value="KAL2734022.1"/>
    <property type="molecule type" value="Genomic_DNA"/>
</dbReference>
<proteinExistence type="predicted"/>
<evidence type="ECO:0000313" key="2">
    <source>
        <dbReference type="EMBL" id="KAL2734022.1"/>
    </source>
</evidence>
<keyword evidence="3" id="KW-1185">Reference proteome</keyword>
<gene>
    <name evidence="2" type="ORF">V1478_003720</name>
</gene>
<evidence type="ECO:0000256" key="1">
    <source>
        <dbReference type="SAM" id="MobiDB-lite"/>
    </source>
</evidence>
<sequence length="105" mass="11843">MSNIPEGKGISMVGVETFEKSARYSGSSRHFIARYRIKVRKKEKTSTKVHSSSKAKSLRRENLVQNESPSNVAPVNITLLYIRCQTYVLSLVPFSVVRNQDNSPI</sequence>
<feature type="region of interest" description="Disordered" evidence="1">
    <location>
        <begin position="43"/>
        <end position="65"/>
    </location>
</feature>
<dbReference type="Proteomes" id="UP001607302">
    <property type="component" value="Unassembled WGS sequence"/>
</dbReference>
<protein>
    <submittedName>
        <fullName evidence="2">Uncharacterized protein</fullName>
    </submittedName>
</protein>
<accession>A0ABD2BMK9</accession>
<comment type="caution">
    <text evidence="2">The sequence shown here is derived from an EMBL/GenBank/DDBJ whole genome shotgun (WGS) entry which is preliminary data.</text>
</comment>
<name>A0ABD2BMK9_VESSQ</name>
<reference evidence="2 3" key="1">
    <citation type="journal article" date="2024" name="Ann. Entomol. Soc. Am.">
        <title>Genomic analyses of the southern and eastern yellowjacket wasps (Hymenoptera: Vespidae) reveal evolutionary signatures of social life.</title>
        <authorList>
            <person name="Catto M.A."/>
            <person name="Caine P.B."/>
            <person name="Orr S.E."/>
            <person name="Hunt B.G."/>
            <person name="Goodisman M.A.D."/>
        </authorList>
    </citation>
    <scope>NUCLEOTIDE SEQUENCE [LARGE SCALE GENOMIC DNA]</scope>
    <source>
        <strain evidence="2">233</strain>
        <tissue evidence="2">Head and thorax</tissue>
    </source>
</reference>
<dbReference type="AlphaFoldDB" id="A0ABD2BMK9"/>
<organism evidence="2 3">
    <name type="scientific">Vespula squamosa</name>
    <name type="common">Southern yellow jacket</name>
    <name type="synonym">Wasp</name>
    <dbReference type="NCBI Taxonomy" id="30214"/>
    <lineage>
        <taxon>Eukaryota</taxon>
        <taxon>Metazoa</taxon>
        <taxon>Ecdysozoa</taxon>
        <taxon>Arthropoda</taxon>
        <taxon>Hexapoda</taxon>
        <taxon>Insecta</taxon>
        <taxon>Pterygota</taxon>
        <taxon>Neoptera</taxon>
        <taxon>Endopterygota</taxon>
        <taxon>Hymenoptera</taxon>
        <taxon>Apocrita</taxon>
        <taxon>Aculeata</taxon>
        <taxon>Vespoidea</taxon>
        <taxon>Vespidae</taxon>
        <taxon>Vespinae</taxon>
        <taxon>Vespula</taxon>
    </lineage>
</organism>
<evidence type="ECO:0000313" key="3">
    <source>
        <dbReference type="Proteomes" id="UP001607302"/>
    </source>
</evidence>